<reference evidence="2" key="5">
    <citation type="journal article" date="2021" name="G3 (Bethesda)">
        <title>Aegilops tauschii genome assembly Aet v5.0 features greater sequence contiguity and improved annotation.</title>
        <authorList>
            <person name="Wang L."/>
            <person name="Zhu T."/>
            <person name="Rodriguez J.C."/>
            <person name="Deal K.R."/>
            <person name="Dubcovsky J."/>
            <person name="McGuire P.E."/>
            <person name="Lux T."/>
            <person name="Spannagl M."/>
            <person name="Mayer K.F.X."/>
            <person name="Baldrich P."/>
            <person name="Meyers B.C."/>
            <person name="Huo N."/>
            <person name="Gu Y.Q."/>
            <person name="Zhou H."/>
            <person name="Devos K.M."/>
            <person name="Bennetzen J.L."/>
            <person name="Unver T."/>
            <person name="Budak H."/>
            <person name="Gulick P.J."/>
            <person name="Galiba G."/>
            <person name="Kalapos B."/>
            <person name="Nelson D.R."/>
            <person name="Li P."/>
            <person name="You F.M."/>
            <person name="Luo M.C."/>
            <person name="Dvorak J."/>
        </authorList>
    </citation>
    <scope>NUCLEOTIDE SEQUENCE [LARGE SCALE GENOMIC DNA]</scope>
    <source>
        <strain evidence="2">cv. AL8/78</strain>
    </source>
</reference>
<dbReference type="EnsemblPlants" id="AET6Gv20516800.1">
    <property type="protein sequence ID" value="AET6Gv20516800.1"/>
    <property type="gene ID" value="AET6Gv20516800"/>
</dbReference>
<reference evidence="2" key="4">
    <citation type="submission" date="2019-03" db="UniProtKB">
        <authorList>
            <consortium name="EnsemblPlants"/>
        </authorList>
    </citation>
    <scope>IDENTIFICATION</scope>
</reference>
<protein>
    <submittedName>
        <fullName evidence="2">Uncharacterized protein</fullName>
    </submittedName>
</protein>
<proteinExistence type="predicted"/>
<accession>A0A453NX60</accession>
<dbReference type="STRING" id="200361.A0A453NX60"/>
<dbReference type="AlphaFoldDB" id="A0A453NX60"/>
<evidence type="ECO:0000256" key="1">
    <source>
        <dbReference type="SAM" id="Phobius"/>
    </source>
</evidence>
<dbReference type="Proteomes" id="UP000015105">
    <property type="component" value="Chromosome 6D"/>
</dbReference>
<reference evidence="3" key="2">
    <citation type="journal article" date="2017" name="Nat. Plants">
        <title>The Aegilops tauschii genome reveals multiple impacts of transposons.</title>
        <authorList>
            <person name="Zhao G."/>
            <person name="Zou C."/>
            <person name="Li K."/>
            <person name="Wang K."/>
            <person name="Li T."/>
            <person name="Gao L."/>
            <person name="Zhang X."/>
            <person name="Wang H."/>
            <person name="Yang Z."/>
            <person name="Liu X."/>
            <person name="Jiang W."/>
            <person name="Mao L."/>
            <person name="Kong X."/>
            <person name="Jiao Y."/>
            <person name="Jia J."/>
        </authorList>
    </citation>
    <scope>NUCLEOTIDE SEQUENCE [LARGE SCALE GENOMIC DNA]</scope>
    <source>
        <strain evidence="3">cv. AL8/78</strain>
    </source>
</reference>
<reference evidence="2" key="3">
    <citation type="journal article" date="2017" name="Nature">
        <title>Genome sequence of the progenitor of the wheat D genome Aegilops tauschii.</title>
        <authorList>
            <person name="Luo M.C."/>
            <person name="Gu Y.Q."/>
            <person name="Puiu D."/>
            <person name="Wang H."/>
            <person name="Twardziok S.O."/>
            <person name="Deal K.R."/>
            <person name="Huo N."/>
            <person name="Zhu T."/>
            <person name="Wang L."/>
            <person name="Wang Y."/>
            <person name="McGuire P.E."/>
            <person name="Liu S."/>
            <person name="Long H."/>
            <person name="Ramasamy R.K."/>
            <person name="Rodriguez J.C."/>
            <person name="Van S.L."/>
            <person name="Yuan L."/>
            <person name="Wang Z."/>
            <person name="Xia Z."/>
            <person name="Xiao L."/>
            <person name="Anderson O.D."/>
            <person name="Ouyang S."/>
            <person name="Liang Y."/>
            <person name="Zimin A.V."/>
            <person name="Pertea G."/>
            <person name="Qi P."/>
            <person name="Bennetzen J.L."/>
            <person name="Dai X."/>
            <person name="Dawson M.W."/>
            <person name="Muller H.G."/>
            <person name="Kugler K."/>
            <person name="Rivarola-Duarte L."/>
            <person name="Spannagl M."/>
            <person name="Mayer K.F.X."/>
            <person name="Lu F.H."/>
            <person name="Bevan M.W."/>
            <person name="Leroy P."/>
            <person name="Li P."/>
            <person name="You F.M."/>
            <person name="Sun Q."/>
            <person name="Liu Z."/>
            <person name="Lyons E."/>
            <person name="Wicker T."/>
            <person name="Salzberg S.L."/>
            <person name="Devos K.M."/>
            <person name="Dvorak J."/>
        </authorList>
    </citation>
    <scope>NUCLEOTIDE SEQUENCE [LARGE SCALE GENOMIC DNA]</scope>
    <source>
        <strain evidence="2">cv. AL8/78</strain>
    </source>
</reference>
<sequence length="102" mass="10841">IAYQPPAPAPQQQQPGIAWRLVTLPFYVVSGGVGLVTGSIRLGFWVASGVLSRSLSLLGLVQGGGPQPLHRDSRGQQLGPPACRLLHHRRPLLARAVHLCPA</sequence>
<keyword evidence="3" id="KW-1185">Reference proteome</keyword>
<reference evidence="3" key="1">
    <citation type="journal article" date="2014" name="Science">
        <title>Ancient hybridizations among the ancestral genomes of bread wheat.</title>
        <authorList>
            <consortium name="International Wheat Genome Sequencing Consortium,"/>
            <person name="Marcussen T."/>
            <person name="Sandve S.R."/>
            <person name="Heier L."/>
            <person name="Spannagl M."/>
            <person name="Pfeifer M."/>
            <person name="Jakobsen K.S."/>
            <person name="Wulff B.B."/>
            <person name="Steuernagel B."/>
            <person name="Mayer K.F."/>
            <person name="Olsen O.A."/>
        </authorList>
    </citation>
    <scope>NUCLEOTIDE SEQUENCE [LARGE SCALE GENOMIC DNA]</scope>
    <source>
        <strain evidence="3">cv. AL8/78</strain>
    </source>
</reference>
<name>A0A453NX60_AEGTS</name>
<dbReference type="Gramene" id="AET6Gv20516800.1">
    <property type="protein sequence ID" value="AET6Gv20516800.1"/>
    <property type="gene ID" value="AET6Gv20516800"/>
</dbReference>
<evidence type="ECO:0000313" key="2">
    <source>
        <dbReference type="EnsemblPlants" id="AET6Gv20516800.1"/>
    </source>
</evidence>
<feature type="transmembrane region" description="Helical" evidence="1">
    <location>
        <begin position="24"/>
        <end position="47"/>
    </location>
</feature>
<keyword evidence="1" id="KW-0472">Membrane</keyword>
<organism evidence="2 3">
    <name type="scientific">Aegilops tauschii subsp. strangulata</name>
    <name type="common">Goatgrass</name>
    <dbReference type="NCBI Taxonomy" id="200361"/>
    <lineage>
        <taxon>Eukaryota</taxon>
        <taxon>Viridiplantae</taxon>
        <taxon>Streptophyta</taxon>
        <taxon>Embryophyta</taxon>
        <taxon>Tracheophyta</taxon>
        <taxon>Spermatophyta</taxon>
        <taxon>Magnoliopsida</taxon>
        <taxon>Liliopsida</taxon>
        <taxon>Poales</taxon>
        <taxon>Poaceae</taxon>
        <taxon>BOP clade</taxon>
        <taxon>Pooideae</taxon>
        <taxon>Triticodae</taxon>
        <taxon>Triticeae</taxon>
        <taxon>Triticinae</taxon>
        <taxon>Aegilops</taxon>
    </lineage>
</organism>
<keyword evidence="1" id="KW-1133">Transmembrane helix</keyword>
<keyword evidence="1" id="KW-0812">Transmembrane</keyword>
<evidence type="ECO:0000313" key="3">
    <source>
        <dbReference type="Proteomes" id="UP000015105"/>
    </source>
</evidence>